<feature type="region of interest" description="Disordered" evidence="1">
    <location>
        <begin position="58"/>
        <end position="81"/>
    </location>
</feature>
<dbReference type="Proteomes" id="UP000016922">
    <property type="component" value="Unassembled WGS sequence"/>
</dbReference>
<dbReference type="KEGG" id="glz:GLAREA_03235"/>
<feature type="compositionally biased region" description="Basic and acidic residues" evidence="1">
    <location>
        <begin position="72"/>
        <end position="81"/>
    </location>
</feature>
<keyword evidence="3" id="KW-1185">Reference proteome</keyword>
<dbReference type="AlphaFoldDB" id="S3CNP0"/>
<dbReference type="HOGENOM" id="CLU_2574093_0_0_1"/>
<accession>S3CNP0</accession>
<dbReference type="RefSeq" id="XP_008086510.1">
    <property type="nucleotide sequence ID" value="XM_008088319.1"/>
</dbReference>
<reference evidence="2 3" key="1">
    <citation type="journal article" date="2013" name="BMC Genomics">
        <title>Genomics-driven discovery of the pneumocandin biosynthetic gene cluster in the fungus Glarea lozoyensis.</title>
        <authorList>
            <person name="Chen L."/>
            <person name="Yue Q."/>
            <person name="Zhang X."/>
            <person name="Xiang M."/>
            <person name="Wang C."/>
            <person name="Li S."/>
            <person name="Che Y."/>
            <person name="Ortiz-Lopez F.J."/>
            <person name="Bills G.F."/>
            <person name="Liu X."/>
            <person name="An Z."/>
        </authorList>
    </citation>
    <scope>NUCLEOTIDE SEQUENCE [LARGE SCALE GENOMIC DNA]</scope>
    <source>
        <strain evidence="3">ATCC 20868 / MF5171</strain>
    </source>
</reference>
<evidence type="ECO:0000313" key="2">
    <source>
        <dbReference type="EMBL" id="EPE27320.1"/>
    </source>
</evidence>
<proteinExistence type="predicted"/>
<organism evidence="2 3">
    <name type="scientific">Glarea lozoyensis (strain ATCC 20868 / MF5171)</name>
    <dbReference type="NCBI Taxonomy" id="1116229"/>
    <lineage>
        <taxon>Eukaryota</taxon>
        <taxon>Fungi</taxon>
        <taxon>Dikarya</taxon>
        <taxon>Ascomycota</taxon>
        <taxon>Pezizomycotina</taxon>
        <taxon>Leotiomycetes</taxon>
        <taxon>Helotiales</taxon>
        <taxon>Helotiaceae</taxon>
        <taxon>Glarea</taxon>
    </lineage>
</organism>
<dbReference type="EMBL" id="KE145370">
    <property type="protein sequence ID" value="EPE27320.1"/>
    <property type="molecule type" value="Genomic_DNA"/>
</dbReference>
<evidence type="ECO:0000256" key="1">
    <source>
        <dbReference type="SAM" id="MobiDB-lite"/>
    </source>
</evidence>
<protein>
    <submittedName>
        <fullName evidence="2">Uncharacterized protein</fullName>
    </submittedName>
</protein>
<evidence type="ECO:0000313" key="3">
    <source>
        <dbReference type="Proteomes" id="UP000016922"/>
    </source>
</evidence>
<sequence>MPLKGGRYANGLIELVFFVNGTGASVGVAMDGLSGCLRRATPPTLAPRFDYSRAVEVPGAGPKAEPCGRFSLESETKRVPG</sequence>
<name>S3CNP0_GLAL2</name>
<gene>
    <name evidence="2" type="ORF">GLAREA_03235</name>
</gene>
<dbReference type="GeneID" id="19462290"/>